<dbReference type="AlphaFoldDB" id="A0A366FNQ0"/>
<dbReference type="RefSeq" id="WP_170153095.1">
    <property type="nucleotide sequence ID" value="NZ_QNRK01000007.1"/>
</dbReference>
<dbReference type="CDD" id="cd16390">
    <property type="entry name" value="ParB_N_Srx_like"/>
    <property type="match status" value="1"/>
</dbReference>
<dbReference type="InterPro" id="IPR016932">
    <property type="entry name" value="UCP029669"/>
</dbReference>
<evidence type="ECO:0000313" key="1">
    <source>
        <dbReference type="EMBL" id="RBP15766.1"/>
    </source>
</evidence>
<organism evidence="1 2">
    <name type="scientific">Roseiarcus fermentans</name>
    <dbReference type="NCBI Taxonomy" id="1473586"/>
    <lineage>
        <taxon>Bacteria</taxon>
        <taxon>Pseudomonadati</taxon>
        <taxon>Pseudomonadota</taxon>
        <taxon>Alphaproteobacteria</taxon>
        <taxon>Hyphomicrobiales</taxon>
        <taxon>Roseiarcaceae</taxon>
        <taxon>Roseiarcus</taxon>
    </lineage>
</organism>
<dbReference type="Proteomes" id="UP000253529">
    <property type="component" value="Unassembled WGS sequence"/>
</dbReference>
<evidence type="ECO:0000313" key="2">
    <source>
        <dbReference type="Proteomes" id="UP000253529"/>
    </source>
</evidence>
<evidence type="ECO:0008006" key="3">
    <source>
        <dbReference type="Google" id="ProtNLM"/>
    </source>
</evidence>
<dbReference type="EMBL" id="QNRK01000007">
    <property type="protein sequence ID" value="RBP15766.1"/>
    <property type="molecule type" value="Genomic_DNA"/>
</dbReference>
<accession>A0A366FNQ0</accession>
<dbReference type="Gene3D" id="1.10.8.10">
    <property type="entry name" value="DNA helicase RuvA subunit, C-terminal domain"/>
    <property type="match status" value="1"/>
</dbReference>
<proteinExistence type="predicted"/>
<dbReference type="InterPro" id="IPR036086">
    <property type="entry name" value="ParB/Sulfiredoxin_sf"/>
</dbReference>
<gene>
    <name evidence="1" type="ORF">DFR50_10736</name>
</gene>
<name>A0A366FNQ0_9HYPH</name>
<keyword evidence="2" id="KW-1185">Reference proteome</keyword>
<dbReference type="InterPro" id="IPR014956">
    <property type="entry name" value="ParBc_2"/>
</dbReference>
<dbReference type="PIRSF" id="PIRSF029669">
    <property type="entry name" value="UCP029669"/>
    <property type="match status" value="1"/>
</dbReference>
<comment type="caution">
    <text evidence="1">The sequence shown here is derived from an EMBL/GenBank/DDBJ whole genome shotgun (WGS) entry which is preliminary data.</text>
</comment>
<protein>
    <recommendedName>
        <fullName evidence="3">ParB-like nuclease</fullName>
    </recommendedName>
</protein>
<reference evidence="1 2" key="1">
    <citation type="submission" date="2018-06" db="EMBL/GenBank/DDBJ databases">
        <title>Genomic Encyclopedia of Type Strains, Phase IV (KMG-IV): sequencing the most valuable type-strain genomes for metagenomic binning, comparative biology and taxonomic classification.</title>
        <authorList>
            <person name="Goeker M."/>
        </authorList>
    </citation>
    <scope>NUCLEOTIDE SEQUENCE [LARGE SCALE GENOMIC DNA]</scope>
    <source>
        <strain evidence="1 2">DSM 24875</strain>
    </source>
</reference>
<dbReference type="Gene3D" id="3.90.1530.10">
    <property type="entry name" value="Conserved hypothetical protein from pyrococcus furiosus pfu- 392566-001, ParB domain"/>
    <property type="match status" value="1"/>
</dbReference>
<dbReference type="Pfam" id="PF08857">
    <property type="entry name" value="ParBc_2"/>
    <property type="match status" value="1"/>
</dbReference>
<dbReference type="SUPFAM" id="SSF110849">
    <property type="entry name" value="ParB/Sulfiredoxin"/>
    <property type="match status" value="1"/>
</dbReference>
<sequence length="231" mass="25212">MSVNARDPVLHPTPILSLRPTQMTVGMEEVRRKRDAWKTNTSTDLAKFLGQHMVPTVIGPGGRRYLIDHHHLALALHEEGVESVFVTLVADLGRLPDDLFWNMMSFQGWTHPYDAKGVRRPFADLPKTVAGMEDDPYRSLAGALRNSGGFAKDSAPFAEFLWADYLRARIKAKTIKTDFEASVAEAQALARLGEADYLPGWCGPHAYAPAAAVKAAGKTGKTGTGKTPKSA</sequence>